<dbReference type="EMBL" id="CP042905">
    <property type="protein sequence ID" value="QEE17545.1"/>
    <property type="molecule type" value="Genomic_DNA"/>
</dbReference>
<dbReference type="RefSeq" id="WP_147664436.1">
    <property type="nucleotide sequence ID" value="NZ_CP042905.2"/>
</dbReference>
<dbReference type="Pfam" id="PF08327">
    <property type="entry name" value="AHSA1"/>
    <property type="match status" value="1"/>
</dbReference>
<name>A0A5B9DET0_9ARCH</name>
<dbReference type="Proteomes" id="UP000321408">
    <property type="component" value="Chromosome"/>
</dbReference>
<dbReference type="Gene3D" id="3.30.530.20">
    <property type="match status" value="1"/>
</dbReference>
<reference evidence="3 4" key="1">
    <citation type="journal article" date="2020" name="Nature">
        <title>Isolation of an archaeon at the prokaryote-eukaryote interface.</title>
        <authorList>
            <person name="Imachi H."/>
            <person name="Nobu M.K."/>
            <person name="Nakahara N."/>
            <person name="Morono Y."/>
            <person name="Ogawara M."/>
            <person name="Takaki Y."/>
            <person name="Takano Y."/>
            <person name="Uematsu K."/>
            <person name="Ikuta T."/>
            <person name="Ito M."/>
            <person name="Matsui Y."/>
            <person name="Miyazaki M."/>
            <person name="Murata K."/>
            <person name="Saito Y."/>
            <person name="Sakai S."/>
            <person name="Song C."/>
            <person name="Tasumi E."/>
            <person name="Yamanaka Y."/>
            <person name="Yamaguchi T."/>
            <person name="Kamagata Y."/>
            <person name="Tamaki H."/>
            <person name="Takai K."/>
        </authorList>
    </citation>
    <scope>NUCLEOTIDE SEQUENCE [LARGE SCALE GENOMIC DNA]</scope>
    <source>
        <strain evidence="3 4">MK-D1</strain>
    </source>
</reference>
<gene>
    <name evidence="3" type="ORF">DSAG12_03382</name>
</gene>
<evidence type="ECO:0000259" key="2">
    <source>
        <dbReference type="Pfam" id="PF08327"/>
    </source>
</evidence>
<sequence>MSESSNENLLLDTEIIQRTLIRGDIGKIFTLLTTSEGLNEWFTAESFVAKSPGGRVYFKWTSDRNNITQGIIEDEGKVLEREFPNHFKFNWHPDNSSYATTVTYELIESPKGIIVRVSESGFHNTESGRKAFMGCATGWGEALTLLKFYVEHGITYISELSNK</sequence>
<proteinExistence type="inferred from homology"/>
<evidence type="ECO:0000313" key="4">
    <source>
        <dbReference type="Proteomes" id="UP000321408"/>
    </source>
</evidence>
<dbReference type="InterPro" id="IPR013538">
    <property type="entry name" value="ASHA1/2-like_C"/>
</dbReference>
<evidence type="ECO:0000256" key="1">
    <source>
        <dbReference type="ARBA" id="ARBA00006817"/>
    </source>
</evidence>
<dbReference type="CDD" id="cd07814">
    <property type="entry name" value="SRPBCC_CalC_Aha1-like"/>
    <property type="match status" value="1"/>
</dbReference>
<reference evidence="3 4" key="2">
    <citation type="journal article" date="2024" name="Int. J. Syst. Evol. Microbiol.">
        <title>Promethearchaeum syntrophicum gen. nov., sp. nov., an anaerobic, obligately syntrophic archaeon, the first isolate of the lineage 'Asgard' archaea, and proposal of the new archaeal phylum Promethearchaeota phyl. nov. and kingdom Promethearchaeati regn. nov.</title>
        <authorList>
            <person name="Imachi H."/>
            <person name="Nobu M.K."/>
            <person name="Kato S."/>
            <person name="Takaki Y."/>
            <person name="Miyazaki M."/>
            <person name="Miyata M."/>
            <person name="Ogawara M."/>
            <person name="Saito Y."/>
            <person name="Sakai S."/>
            <person name="Tahara Y.O."/>
            <person name="Takano Y."/>
            <person name="Tasumi E."/>
            <person name="Uematsu K."/>
            <person name="Yoshimura T."/>
            <person name="Itoh T."/>
            <person name="Ohkuma M."/>
            <person name="Takai K."/>
        </authorList>
    </citation>
    <scope>NUCLEOTIDE SEQUENCE [LARGE SCALE GENOMIC DNA]</scope>
    <source>
        <strain evidence="3 4">MK-D1</strain>
    </source>
</reference>
<organism evidence="3 4">
    <name type="scientific">Promethearchaeum syntrophicum</name>
    <dbReference type="NCBI Taxonomy" id="2594042"/>
    <lineage>
        <taxon>Archaea</taxon>
        <taxon>Promethearchaeati</taxon>
        <taxon>Promethearchaeota</taxon>
        <taxon>Promethearchaeia</taxon>
        <taxon>Promethearchaeales</taxon>
        <taxon>Promethearchaeaceae</taxon>
        <taxon>Promethearchaeum</taxon>
    </lineage>
</organism>
<comment type="similarity">
    <text evidence="1">Belongs to the AHA1 family.</text>
</comment>
<keyword evidence="4" id="KW-1185">Reference proteome</keyword>
<feature type="domain" description="Activator of Hsp90 ATPase homologue 1/2-like C-terminal" evidence="2">
    <location>
        <begin position="27"/>
        <end position="151"/>
    </location>
</feature>
<dbReference type="InterPro" id="IPR023393">
    <property type="entry name" value="START-like_dom_sf"/>
</dbReference>
<protein>
    <submittedName>
        <fullName evidence="3">SRPBCC domain-containing protein</fullName>
    </submittedName>
</protein>
<dbReference type="GeneID" id="41331350"/>
<dbReference type="SMR" id="A0A5B9DET0"/>
<dbReference type="AlphaFoldDB" id="A0A5B9DET0"/>
<evidence type="ECO:0000313" key="3">
    <source>
        <dbReference type="EMBL" id="QEE17545.1"/>
    </source>
</evidence>
<dbReference type="SUPFAM" id="SSF55961">
    <property type="entry name" value="Bet v1-like"/>
    <property type="match status" value="1"/>
</dbReference>
<accession>A0A5B9DET0</accession>
<dbReference type="KEGG" id="psyt:DSAG12_03382"/>